<sequence length="247" mass="26596">MMRRKMVLATLALQASITTAAAFQFAPSTSTAVTALQMSNIPSESQQNVARRAFVGSAIQTSAGIAAAVSLPDLAIADSGAKLEPFVDKECGFQILVPVGWERTEQSLADRRKINLFVDPSSGDDDKTILFIAYTPVRDDFTQLGSFGSVDQVAQMTIMPKGNIAGEETVSSMINAESKKNAYIFDYMSKVPKQPERHFRTIFTLAQGATGGAGSVLVTLTAQTPESRYGEMKGVFDEMIDSYGKAK</sequence>
<dbReference type="InterPro" id="IPR002683">
    <property type="entry name" value="PsbP_C"/>
</dbReference>
<keyword evidence="1" id="KW-0732">Signal</keyword>
<feature type="domain" description="PsbP C-terminal" evidence="2">
    <location>
        <begin position="82"/>
        <end position="243"/>
    </location>
</feature>
<dbReference type="InterPro" id="IPR016123">
    <property type="entry name" value="Mog1/PsbP_a/b/a-sand"/>
</dbReference>
<dbReference type="GO" id="GO:0005509">
    <property type="term" value="F:calcium ion binding"/>
    <property type="evidence" value="ECO:0007669"/>
    <property type="project" value="InterPro"/>
</dbReference>
<evidence type="ECO:0000259" key="2">
    <source>
        <dbReference type="Pfam" id="PF01789"/>
    </source>
</evidence>
<reference evidence="3" key="1">
    <citation type="submission" date="2021-01" db="EMBL/GenBank/DDBJ databases">
        <authorList>
            <person name="Corre E."/>
            <person name="Pelletier E."/>
            <person name="Niang G."/>
            <person name="Scheremetjew M."/>
            <person name="Finn R."/>
            <person name="Kale V."/>
            <person name="Holt S."/>
            <person name="Cochrane G."/>
            <person name="Meng A."/>
            <person name="Brown T."/>
            <person name="Cohen L."/>
        </authorList>
    </citation>
    <scope>NUCLEOTIDE SEQUENCE</scope>
    <source>
        <strain evidence="3">Isolate 1302-5</strain>
    </source>
</reference>
<dbReference type="GO" id="GO:0009523">
    <property type="term" value="C:photosystem II"/>
    <property type="evidence" value="ECO:0007669"/>
    <property type="project" value="InterPro"/>
</dbReference>
<dbReference type="EMBL" id="HBKQ01044680">
    <property type="protein sequence ID" value="CAE2268990.1"/>
    <property type="molecule type" value="Transcribed_RNA"/>
</dbReference>
<proteinExistence type="predicted"/>
<evidence type="ECO:0000256" key="1">
    <source>
        <dbReference type="SAM" id="SignalP"/>
    </source>
</evidence>
<dbReference type="PANTHER" id="PTHR31407:SF16">
    <property type="entry name" value="PSBP DOMAIN-CONTAINING PROTEIN 7, CHLOROPLASTIC"/>
    <property type="match status" value="1"/>
</dbReference>
<feature type="signal peptide" evidence="1">
    <location>
        <begin position="1"/>
        <end position="22"/>
    </location>
</feature>
<dbReference type="PANTHER" id="PTHR31407">
    <property type="match status" value="1"/>
</dbReference>
<dbReference type="AlphaFoldDB" id="A0A7S4JNE5"/>
<feature type="chain" id="PRO_5031158854" description="PsbP C-terminal domain-containing protein" evidence="1">
    <location>
        <begin position="23"/>
        <end position="247"/>
    </location>
</feature>
<dbReference type="SUPFAM" id="SSF55724">
    <property type="entry name" value="Mog1p/PsbP-like"/>
    <property type="match status" value="1"/>
</dbReference>
<gene>
    <name evidence="3" type="ORF">OAUR00152_LOCUS30795</name>
</gene>
<evidence type="ECO:0000313" key="3">
    <source>
        <dbReference type="EMBL" id="CAE2268990.1"/>
    </source>
</evidence>
<dbReference type="Pfam" id="PF01789">
    <property type="entry name" value="PsbP"/>
    <property type="match status" value="1"/>
</dbReference>
<dbReference type="GO" id="GO:0015979">
    <property type="term" value="P:photosynthesis"/>
    <property type="evidence" value="ECO:0007669"/>
    <property type="project" value="InterPro"/>
</dbReference>
<dbReference type="GO" id="GO:0019898">
    <property type="term" value="C:extrinsic component of membrane"/>
    <property type="evidence" value="ECO:0007669"/>
    <property type="project" value="InterPro"/>
</dbReference>
<organism evidence="3">
    <name type="scientific">Odontella aurita</name>
    <dbReference type="NCBI Taxonomy" id="265563"/>
    <lineage>
        <taxon>Eukaryota</taxon>
        <taxon>Sar</taxon>
        <taxon>Stramenopiles</taxon>
        <taxon>Ochrophyta</taxon>
        <taxon>Bacillariophyta</taxon>
        <taxon>Mediophyceae</taxon>
        <taxon>Biddulphiophycidae</taxon>
        <taxon>Eupodiscales</taxon>
        <taxon>Odontellaceae</taxon>
        <taxon>Odontella</taxon>
    </lineage>
</organism>
<protein>
    <recommendedName>
        <fullName evidence="2">PsbP C-terminal domain-containing protein</fullName>
    </recommendedName>
</protein>
<name>A0A7S4JNE5_9STRA</name>
<accession>A0A7S4JNE5</accession>
<dbReference type="Gene3D" id="3.40.1000.10">
    <property type="entry name" value="Mog1/PsbP, alpha/beta/alpha sandwich"/>
    <property type="match status" value="1"/>
</dbReference>